<dbReference type="AlphaFoldDB" id="W6ALM3"/>
<dbReference type="Pfam" id="PF01134">
    <property type="entry name" value="GIDA"/>
    <property type="match status" value="1"/>
</dbReference>
<protein>
    <recommendedName>
        <fullName evidence="4">MnmG N-terminal domain-containing protein</fullName>
    </recommendedName>
</protein>
<evidence type="ECO:0000313" key="5">
    <source>
        <dbReference type="EMBL" id="AHI57605.1"/>
    </source>
</evidence>
<keyword evidence="3" id="KW-0274">FAD</keyword>
<evidence type="ECO:0000256" key="3">
    <source>
        <dbReference type="ARBA" id="ARBA00022827"/>
    </source>
</evidence>
<dbReference type="KEGG" id="smia:P344_01195"/>
<reference evidence="5 6" key="1">
    <citation type="submission" date="2013-09" db="EMBL/GenBank/DDBJ databases">
        <title>Complete genome sequence of Spiroplasma mirum suckling mouse cataract agent.</title>
        <authorList>
            <person name="Landry C.A."/>
            <person name="Bastian F.O."/>
            <person name="Thune R.L."/>
        </authorList>
    </citation>
    <scope>NUCLEOTIDE SEQUENCE [LARGE SCALE GENOMIC DNA]</scope>
    <source>
        <strain evidence="5 6">SMCA</strain>
    </source>
</reference>
<evidence type="ECO:0000256" key="1">
    <source>
        <dbReference type="ARBA" id="ARBA00001974"/>
    </source>
</evidence>
<dbReference type="PATRIC" id="fig|838561.3.peg.224"/>
<gene>
    <name evidence="5" type="ORF">P344_01195</name>
</gene>
<dbReference type="STRING" id="838561.P344_01195"/>
<proteinExistence type="predicted"/>
<dbReference type="Proteomes" id="UP000019260">
    <property type="component" value="Chromosome"/>
</dbReference>
<dbReference type="eggNOG" id="COG1206">
    <property type="taxonomic scope" value="Bacteria"/>
</dbReference>
<feature type="domain" description="MnmG N-terminal" evidence="4">
    <location>
        <begin position="2"/>
        <end position="58"/>
    </location>
</feature>
<evidence type="ECO:0000259" key="4">
    <source>
        <dbReference type="Pfam" id="PF01134"/>
    </source>
</evidence>
<name>W6ALM3_9MOLU</name>
<keyword evidence="6" id="KW-1185">Reference proteome</keyword>
<accession>W6ALM3</accession>
<sequence length="113" mass="13115">MLHKNNYINSPNLLNQSLQLKQNSNIFFDGQITRVEGYLESTASGLHRALNVYQYYHHQKPIIFPLQQVLGSLMNYVTNLRQKNLKPMKVNTGIIAMLDQSYDSKKAKNLEIY</sequence>
<organism evidence="5 6">
    <name type="scientific">Spiroplasma mirum ATCC 29335</name>
    <dbReference type="NCBI Taxonomy" id="838561"/>
    <lineage>
        <taxon>Bacteria</taxon>
        <taxon>Bacillati</taxon>
        <taxon>Mycoplasmatota</taxon>
        <taxon>Mollicutes</taxon>
        <taxon>Entomoplasmatales</taxon>
        <taxon>Spiroplasmataceae</taxon>
        <taxon>Spiroplasma</taxon>
    </lineage>
</organism>
<comment type="cofactor">
    <cofactor evidence="1">
        <name>FAD</name>
        <dbReference type="ChEBI" id="CHEBI:57692"/>
    </cofactor>
</comment>
<dbReference type="EMBL" id="CP006720">
    <property type="protein sequence ID" value="AHI57605.1"/>
    <property type="molecule type" value="Genomic_DNA"/>
</dbReference>
<keyword evidence="2" id="KW-0285">Flavoprotein</keyword>
<evidence type="ECO:0000313" key="6">
    <source>
        <dbReference type="Proteomes" id="UP000019260"/>
    </source>
</evidence>
<evidence type="ECO:0000256" key="2">
    <source>
        <dbReference type="ARBA" id="ARBA00022630"/>
    </source>
</evidence>
<dbReference type="Gene3D" id="3.50.50.60">
    <property type="entry name" value="FAD/NAD(P)-binding domain"/>
    <property type="match status" value="1"/>
</dbReference>
<dbReference type="HOGENOM" id="CLU_2131968_0_0_14"/>
<dbReference type="InterPro" id="IPR036188">
    <property type="entry name" value="FAD/NAD-bd_sf"/>
</dbReference>
<dbReference type="InterPro" id="IPR040131">
    <property type="entry name" value="MnmG_N"/>
</dbReference>